<dbReference type="Proteomes" id="UP001366166">
    <property type="component" value="Chromosome"/>
</dbReference>
<dbReference type="RefSeq" id="WP_338603749.1">
    <property type="nucleotide sequence ID" value="NZ_AP028679.1"/>
</dbReference>
<dbReference type="PANTHER" id="PTHR35866">
    <property type="entry name" value="PUTATIVE-RELATED"/>
    <property type="match status" value="1"/>
</dbReference>
<dbReference type="AlphaFoldDB" id="A0AAU9EVE9"/>
<protein>
    <submittedName>
        <fullName evidence="1">Fe-S oxidoreductase</fullName>
    </submittedName>
</protein>
<name>A0AAU9EVE9_9BACT</name>
<dbReference type="KEGG" id="dmp:FAK_41150"/>
<dbReference type="EMBL" id="AP028679">
    <property type="protein sequence ID" value="BEQ17049.1"/>
    <property type="molecule type" value="Genomic_DNA"/>
</dbReference>
<evidence type="ECO:0000313" key="1">
    <source>
        <dbReference type="EMBL" id="BEQ17049.1"/>
    </source>
</evidence>
<sequence>MIESGGGLGGRRLAPQERFRFACRPGLACFNTCCRDKRLPLLPYDFLRLRLALGLPAARLLAGHVELEADPVSGWPALRIRLGDRGVCPFVTDAGCSVYAHRPTCCRVYPLARAVRPGPGGGPPQEIFLRQETPGCLGWEQPDELDVAAWVEQQGLAPYQKANNHCLRLFLHPARRGKVSLDQAQTHAFISALYNLEAFRPLAASPGFGEKFGFDQARVRAALDDEEELMKLGVDWLAGVLFGK</sequence>
<reference evidence="2" key="1">
    <citation type="journal article" date="2023" name="Arch. Microbiol.">
        <title>Desulfoferula mesophilus gen. nov. sp. nov., a mesophilic sulfate-reducing bacterium isolated from a brackish lake sediment.</title>
        <authorList>
            <person name="Watanabe T."/>
            <person name="Yabe T."/>
            <person name="Tsuji J.M."/>
            <person name="Fukui M."/>
        </authorList>
    </citation>
    <scope>NUCLEOTIDE SEQUENCE [LARGE SCALE GENOMIC DNA]</scope>
    <source>
        <strain evidence="2">12FAK</strain>
    </source>
</reference>
<accession>A0AAU9EVE9</accession>
<gene>
    <name evidence="1" type="ORF">FAK_41150</name>
</gene>
<dbReference type="PANTHER" id="PTHR35866:SF1">
    <property type="entry name" value="YKGJ FAMILY CYSTEINE CLUSTER PROTEIN"/>
    <property type="match status" value="1"/>
</dbReference>
<organism evidence="1 2">
    <name type="scientific">Desulfoferula mesophila</name>
    <dbReference type="NCBI Taxonomy" id="3058419"/>
    <lineage>
        <taxon>Bacteria</taxon>
        <taxon>Pseudomonadati</taxon>
        <taxon>Thermodesulfobacteriota</taxon>
        <taxon>Desulfarculia</taxon>
        <taxon>Desulfarculales</taxon>
        <taxon>Desulfarculaceae</taxon>
        <taxon>Desulfoferula</taxon>
    </lineage>
</organism>
<keyword evidence="2" id="KW-1185">Reference proteome</keyword>
<evidence type="ECO:0000313" key="2">
    <source>
        <dbReference type="Proteomes" id="UP001366166"/>
    </source>
</evidence>
<dbReference type="Pfam" id="PF03692">
    <property type="entry name" value="CxxCxxCC"/>
    <property type="match status" value="1"/>
</dbReference>
<proteinExistence type="predicted"/>
<dbReference type="InterPro" id="IPR005358">
    <property type="entry name" value="Puta_zinc/iron-chelating_dom"/>
</dbReference>